<dbReference type="AlphaFoldDB" id="A0A1M7JUV4"/>
<organism evidence="1 2">
    <name type="scientific">Cryptosporangium aurantiacum</name>
    <dbReference type="NCBI Taxonomy" id="134849"/>
    <lineage>
        <taxon>Bacteria</taxon>
        <taxon>Bacillati</taxon>
        <taxon>Actinomycetota</taxon>
        <taxon>Actinomycetes</taxon>
        <taxon>Cryptosporangiales</taxon>
        <taxon>Cryptosporangiaceae</taxon>
        <taxon>Cryptosporangium</taxon>
    </lineage>
</organism>
<evidence type="ECO:0000313" key="1">
    <source>
        <dbReference type="EMBL" id="SHM56681.1"/>
    </source>
</evidence>
<dbReference type="OrthoDB" id="5188702at2"/>
<accession>A0A1M7JUV4</accession>
<sequence length="78" mass="8338">MNLVEARQAVEWVYGPRASGIWGDLLLASGLEGTETDPAAFDRLLAAMRSAAPVTALCGEALMLRAKNHAARERTARA</sequence>
<dbReference type="EMBL" id="FRCS01000001">
    <property type="protein sequence ID" value="SHM56681.1"/>
    <property type="molecule type" value="Genomic_DNA"/>
</dbReference>
<keyword evidence="2" id="KW-1185">Reference proteome</keyword>
<dbReference type="RefSeq" id="WP_073251642.1">
    <property type="nucleotide sequence ID" value="NZ_FRCS01000001.1"/>
</dbReference>
<protein>
    <submittedName>
        <fullName evidence="1">Uncharacterized protein</fullName>
    </submittedName>
</protein>
<gene>
    <name evidence="1" type="ORF">SAMN05443668_101910</name>
</gene>
<reference evidence="1 2" key="1">
    <citation type="submission" date="2016-11" db="EMBL/GenBank/DDBJ databases">
        <authorList>
            <person name="Jaros S."/>
            <person name="Januszkiewicz K."/>
            <person name="Wedrychowicz H."/>
        </authorList>
    </citation>
    <scope>NUCLEOTIDE SEQUENCE [LARGE SCALE GENOMIC DNA]</scope>
    <source>
        <strain evidence="1 2">DSM 46144</strain>
    </source>
</reference>
<proteinExistence type="predicted"/>
<name>A0A1M7JUV4_9ACTN</name>
<dbReference type="STRING" id="134849.SAMN05443668_101910"/>
<evidence type="ECO:0000313" key="2">
    <source>
        <dbReference type="Proteomes" id="UP000184440"/>
    </source>
</evidence>
<dbReference type="Proteomes" id="UP000184440">
    <property type="component" value="Unassembled WGS sequence"/>
</dbReference>